<comment type="pathway">
    <text evidence="3 15">Cofactor biosynthesis; FMN biosynthesis; FMN from riboflavin (ATP route): step 1/1.</text>
</comment>
<evidence type="ECO:0000256" key="5">
    <source>
        <dbReference type="ARBA" id="ARBA00022643"/>
    </source>
</evidence>
<dbReference type="Pfam" id="PF01687">
    <property type="entry name" value="Flavokinase"/>
    <property type="match status" value="1"/>
</dbReference>
<dbReference type="Pfam" id="PF06574">
    <property type="entry name" value="FAD_syn"/>
    <property type="match status" value="1"/>
</dbReference>
<keyword evidence="11 15" id="KW-0067">ATP-binding</keyword>
<evidence type="ECO:0000256" key="10">
    <source>
        <dbReference type="ARBA" id="ARBA00022827"/>
    </source>
</evidence>
<feature type="domain" description="Riboflavin kinase" evidence="16">
    <location>
        <begin position="163"/>
        <end position="288"/>
    </location>
</feature>
<keyword evidence="12" id="KW-0511">Multifunctional enzyme</keyword>
<dbReference type="EMBL" id="CDML01000032">
    <property type="protein sequence ID" value="CRF41134.1"/>
    <property type="molecule type" value="Genomic_DNA"/>
</dbReference>
<dbReference type="GO" id="GO:0009231">
    <property type="term" value="P:riboflavin biosynthetic process"/>
    <property type="evidence" value="ECO:0007669"/>
    <property type="project" value="InterPro"/>
</dbReference>
<dbReference type="PIRSF" id="PIRSF004491">
    <property type="entry name" value="FAD_Synth"/>
    <property type="match status" value="1"/>
</dbReference>
<sequence length="290" mass="32353">MPLFFAKDFKDTENTSLAIGKFDGVHLAHQKLLSLLDGKGAVLIVDWLQNKPALTPLKERIKLLKTFVKQVYFLPLEKASRLVPADFCALLLSKGVCLQKIVVGYDFHFGLNKMGDAQTLQHLLPPHVHLEVMPAFKIKGMALHARHIRACIKRGEVALATQFLTRPFSLEGVVILGQRLGSKELYPTLNMAVPKNALLPAFGVYAVRVQLEGSPSVFEGVSFLGERLSTDKHLALETHILNAKIPTPPKTLRVSFIQKIRDNTFFANLQDLKAQIFTDIQKAKTLLKTQ</sequence>
<keyword evidence="20" id="KW-1185">Reference proteome</keyword>
<dbReference type="EC" id="2.7.1.26" evidence="15"/>
<evidence type="ECO:0000256" key="6">
    <source>
        <dbReference type="ARBA" id="ARBA00022679"/>
    </source>
</evidence>
<dbReference type="RefSeq" id="WP_053940573.1">
    <property type="nucleotide sequence ID" value="NZ_CDMH01000001.1"/>
</dbReference>
<dbReference type="GO" id="GO:0003919">
    <property type="term" value="F:FMN adenylyltransferase activity"/>
    <property type="evidence" value="ECO:0007669"/>
    <property type="project" value="UniProtKB-UniRule"/>
</dbReference>
<evidence type="ECO:0000256" key="13">
    <source>
        <dbReference type="ARBA" id="ARBA00047880"/>
    </source>
</evidence>
<evidence type="ECO:0000256" key="7">
    <source>
        <dbReference type="ARBA" id="ARBA00022695"/>
    </source>
</evidence>
<dbReference type="InterPro" id="IPR023465">
    <property type="entry name" value="Riboflavin_kinase_dom_sf"/>
</dbReference>
<dbReference type="Proteomes" id="UP000045175">
    <property type="component" value="Unassembled WGS sequence"/>
</dbReference>
<name>A0A0K2X8T8_9HELI</name>
<dbReference type="InterPro" id="IPR002606">
    <property type="entry name" value="Riboflavin_kinase_bac"/>
</dbReference>
<dbReference type="GO" id="GO:0005524">
    <property type="term" value="F:ATP binding"/>
    <property type="evidence" value="ECO:0007669"/>
    <property type="project" value="UniProtKB-UniRule"/>
</dbReference>
<evidence type="ECO:0000256" key="9">
    <source>
        <dbReference type="ARBA" id="ARBA00022777"/>
    </source>
</evidence>
<dbReference type="InterPro" id="IPR015865">
    <property type="entry name" value="Riboflavin_kinase_bac/euk"/>
</dbReference>
<dbReference type="Gene3D" id="2.40.30.30">
    <property type="entry name" value="Riboflavin kinase-like"/>
    <property type="match status" value="1"/>
</dbReference>
<keyword evidence="8 15" id="KW-0547">Nucleotide-binding</keyword>
<comment type="pathway">
    <text evidence="2 15">Cofactor biosynthesis; FAD biosynthesis; FAD from FMN: step 1/1.</text>
</comment>
<dbReference type="SUPFAM" id="SSF52374">
    <property type="entry name" value="Nucleotidylyl transferase"/>
    <property type="match status" value="1"/>
</dbReference>
<organism evidence="17 20">
    <name type="scientific">Helicobacter ailurogastricus</name>
    <dbReference type="NCBI Taxonomy" id="1578720"/>
    <lineage>
        <taxon>Bacteria</taxon>
        <taxon>Pseudomonadati</taxon>
        <taxon>Campylobacterota</taxon>
        <taxon>Epsilonproteobacteria</taxon>
        <taxon>Campylobacterales</taxon>
        <taxon>Helicobacteraceae</taxon>
        <taxon>Helicobacter</taxon>
    </lineage>
</organism>
<dbReference type="NCBIfam" id="TIGR00083">
    <property type="entry name" value="ribF"/>
    <property type="match status" value="1"/>
</dbReference>
<evidence type="ECO:0000313" key="21">
    <source>
        <dbReference type="Proteomes" id="UP000041394"/>
    </source>
</evidence>
<dbReference type="NCBIfam" id="NF004162">
    <property type="entry name" value="PRK05627.1-5"/>
    <property type="match status" value="1"/>
</dbReference>
<dbReference type="EC" id="2.7.7.2" evidence="15"/>
<comment type="function">
    <text evidence="1">Catalyzes the phosphorylation of riboflavin to FMN followed by the adenylation of FMN to FAD.</text>
</comment>
<dbReference type="PANTHER" id="PTHR22749:SF6">
    <property type="entry name" value="RIBOFLAVIN KINASE"/>
    <property type="match status" value="1"/>
</dbReference>
<evidence type="ECO:0000313" key="17">
    <source>
        <dbReference type="EMBL" id="CRF41134.1"/>
    </source>
</evidence>
<dbReference type="Gene3D" id="3.40.50.620">
    <property type="entry name" value="HUPs"/>
    <property type="match status" value="1"/>
</dbReference>
<comment type="catalytic activity">
    <reaction evidence="14 15">
        <text>FMN + ATP + H(+) = FAD + diphosphate</text>
        <dbReference type="Rhea" id="RHEA:17237"/>
        <dbReference type="ChEBI" id="CHEBI:15378"/>
        <dbReference type="ChEBI" id="CHEBI:30616"/>
        <dbReference type="ChEBI" id="CHEBI:33019"/>
        <dbReference type="ChEBI" id="CHEBI:57692"/>
        <dbReference type="ChEBI" id="CHEBI:58210"/>
        <dbReference type="EC" id="2.7.7.2"/>
    </reaction>
</comment>
<reference evidence="20" key="3">
    <citation type="submission" date="2014-12" db="EMBL/GenBank/DDBJ databases">
        <authorList>
            <person name="Smet A."/>
        </authorList>
    </citation>
    <scope>NUCLEOTIDE SEQUENCE [LARGE SCALE GENOMIC DNA]</scope>
</reference>
<dbReference type="AlphaFoldDB" id="A0A0K2X8T8"/>
<accession>A0A0K2X8T8</accession>
<dbReference type="UniPathway" id="UPA00276">
    <property type="reaction ID" value="UER00406"/>
</dbReference>
<evidence type="ECO:0000313" key="22">
    <source>
        <dbReference type="Proteomes" id="UP000045175"/>
    </source>
</evidence>
<evidence type="ECO:0000256" key="12">
    <source>
        <dbReference type="ARBA" id="ARBA00023268"/>
    </source>
</evidence>
<gene>
    <name evidence="17" type="ORF">HAL011_09180</name>
    <name evidence="18" type="ORF">HAL013_00160</name>
    <name evidence="19" type="ORF">HAL09_01100</name>
</gene>
<dbReference type="EMBL" id="CDMH01000001">
    <property type="protein sequence ID" value="CRF41874.1"/>
    <property type="molecule type" value="Genomic_DNA"/>
</dbReference>
<keyword evidence="7 15" id="KW-0548">Nucleotidyltransferase</keyword>
<dbReference type="GO" id="GO:0008531">
    <property type="term" value="F:riboflavin kinase activity"/>
    <property type="evidence" value="ECO:0007669"/>
    <property type="project" value="UniProtKB-UniRule"/>
</dbReference>
<proteinExistence type="inferred from homology"/>
<evidence type="ECO:0000256" key="2">
    <source>
        <dbReference type="ARBA" id="ARBA00004726"/>
    </source>
</evidence>
<evidence type="ECO:0000313" key="18">
    <source>
        <dbReference type="EMBL" id="CRF41874.1"/>
    </source>
</evidence>
<dbReference type="Proteomes" id="UP000041394">
    <property type="component" value="Unassembled WGS sequence"/>
</dbReference>
<evidence type="ECO:0000256" key="15">
    <source>
        <dbReference type="PIRNR" id="PIRNR004491"/>
    </source>
</evidence>
<evidence type="ECO:0000256" key="3">
    <source>
        <dbReference type="ARBA" id="ARBA00005201"/>
    </source>
</evidence>
<evidence type="ECO:0000259" key="16">
    <source>
        <dbReference type="SMART" id="SM00904"/>
    </source>
</evidence>
<dbReference type="GO" id="GO:0006747">
    <property type="term" value="P:FAD biosynthetic process"/>
    <property type="evidence" value="ECO:0007669"/>
    <property type="project" value="UniProtKB-UniRule"/>
</dbReference>
<evidence type="ECO:0000256" key="8">
    <source>
        <dbReference type="ARBA" id="ARBA00022741"/>
    </source>
</evidence>
<evidence type="ECO:0000256" key="14">
    <source>
        <dbReference type="ARBA" id="ARBA00049494"/>
    </source>
</evidence>
<dbReference type="Proteomes" id="UP000038622">
    <property type="component" value="Unassembled WGS sequence"/>
</dbReference>
<dbReference type="InterPro" id="IPR015864">
    <property type="entry name" value="FAD_synthase"/>
</dbReference>
<keyword evidence="4 15" id="KW-0285">Flavoprotein</keyword>
<reference evidence="21 22" key="2">
    <citation type="submission" date="2014-12" db="EMBL/GenBank/DDBJ databases">
        <authorList>
            <person name="Jaenicke S."/>
        </authorList>
    </citation>
    <scope>NUCLEOTIDE SEQUENCE [LARGE SCALE GENOMIC DNA]</scope>
</reference>
<dbReference type="GO" id="GO:0009398">
    <property type="term" value="P:FMN biosynthetic process"/>
    <property type="evidence" value="ECO:0007669"/>
    <property type="project" value="UniProtKB-UniRule"/>
</dbReference>
<keyword evidence="5 15" id="KW-0288">FMN</keyword>
<dbReference type="InterPro" id="IPR023468">
    <property type="entry name" value="Riboflavin_kinase"/>
</dbReference>
<evidence type="ECO:0000256" key="1">
    <source>
        <dbReference type="ARBA" id="ARBA00002121"/>
    </source>
</evidence>
<evidence type="ECO:0000313" key="20">
    <source>
        <dbReference type="Proteomes" id="UP000038622"/>
    </source>
</evidence>
<keyword evidence="6 15" id="KW-0808">Transferase</keyword>
<dbReference type="STRING" id="1578720.HAL011_09180"/>
<dbReference type="SMART" id="SM00904">
    <property type="entry name" value="Flavokinase"/>
    <property type="match status" value="1"/>
</dbReference>
<dbReference type="InterPro" id="IPR014729">
    <property type="entry name" value="Rossmann-like_a/b/a_fold"/>
</dbReference>
<dbReference type="SUPFAM" id="SSF82114">
    <property type="entry name" value="Riboflavin kinase-like"/>
    <property type="match status" value="1"/>
</dbReference>
<evidence type="ECO:0000256" key="4">
    <source>
        <dbReference type="ARBA" id="ARBA00022630"/>
    </source>
</evidence>
<reference evidence="17" key="1">
    <citation type="submission" date="2014-12" db="EMBL/GenBank/DDBJ databases">
        <title>Whole genome sequences of four Staphylococcus schleiferi canine isolates.</title>
        <authorList>
            <person name="Misic A.M."/>
            <person name="Cain C."/>
            <person name="Morris D.O."/>
            <person name="Rankin S."/>
            <person name="Beiting D."/>
        </authorList>
    </citation>
    <scope>NUCLEOTIDE SEQUENCE</scope>
    <source>
        <strain evidence="17">ASB11</strain>
        <strain evidence="18">ASB13</strain>
        <strain evidence="19">ASB9</strain>
    </source>
</reference>
<dbReference type="PANTHER" id="PTHR22749">
    <property type="entry name" value="RIBOFLAVIN KINASE/FMN ADENYLYLTRANSFERASE"/>
    <property type="match status" value="1"/>
</dbReference>
<keyword evidence="10 15" id="KW-0274">FAD</keyword>
<evidence type="ECO:0000313" key="19">
    <source>
        <dbReference type="EMBL" id="CRF43566.1"/>
    </source>
</evidence>
<keyword evidence="9 15" id="KW-0418">Kinase</keyword>
<dbReference type="OrthoDB" id="9803667at2"/>
<dbReference type="UniPathway" id="UPA00277">
    <property type="reaction ID" value="UER00407"/>
</dbReference>
<evidence type="ECO:0000256" key="11">
    <source>
        <dbReference type="ARBA" id="ARBA00022840"/>
    </source>
</evidence>
<comment type="similarity">
    <text evidence="15">Belongs to the ribF family.</text>
</comment>
<protein>
    <recommendedName>
        <fullName evidence="15">Riboflavin biosynthesis protein</fullName>
    </recommendedName>
    <domain>
        <recommendedName>
            <fullName evidence="15">Riboflavin kinase</fullName>
            <ecNumber evidence="15">2.7.1.26</ecNumber>
        </recommendedName>
        <alternativeName>
            <fullName evidence="15">Flavokinase</fullName>
        </alternativeName>
    </domain>
    <domain>
        <recommendedName>
            <fullName evidence="15">FMN adenylyltransferase</fullName>
            <ecNumber evidence="15">2.7.7.2</ecNumber>
        </recommendedName>
        <alternativeName>
            <fullName evidence="15">FAD pyrophosphorylase</fullName>
        </alternativeName>
        <alternativeName>
            <fullName evidence="15">FAD synthase</fullName>
        </alternativeName>
    </domain>
</protein>
<dbReference type="EMBL" id="CDMN01000004">
    <property type="protein sequence ID" value="CRF43566.1"/>
    <property type="molecule type" value="Genomic_DNA"/>
</dbReference>
<comment type="catalytic activity">
    <reaction evidence="13 15">
        <text>riboflavin + ATP = FMN + ADP + H(+)</text>
        <dbReference type="Rhea" id="RHEA:14357"/>
        <dbReference type="ChEBI" id="CHEBI:15378"/>
        <dbReference type="ChEBI" id="CHEBI:30616"/>
        <dbReference type="ChEBI" id="CHEBI:57986"/>
        <dbReference type="ChEBI" id="CHEBI:58210"/>
        <dbReference type="ChEBI" id="CHEBI:456216"/>
        <dbReference type="EC" id="2.7.1.26"/>
    </reaction>
</comment>